<evidence type="ECO:0000313" key="4">
    <source>
        <dbReference type="Proteomes" id="UP000653797"/>
    </source>
</evidence>
<reference evidence="3" key="1">
    <citation type="submission" date="2020-09" db="EMBL/GenBank/DDBJ databases">
        <authorList>
            <person name="Kim M.K."/>
        </authorList>
    </citation>
    <scope>NUCLEOTIDE SEQUENCE</scope>
    <source>
        <strain evidence="3">BT704</strain>
    </source>
</reference>
<gene>
    <name evidence="3" type="ORF">IC230_01370</name>
</gene>
<sequence>MKLYQLWLSIVFLGSLSSALAQNTQPSSLEFGIKGGGTLTHGFTNIPAQTVDGVQIPAVENKSNGIGIGYTGGLWGRMNFPHFFIQAEVTYNRYVLKQKTDVTVDINANPALANALPVSVQPGLLNASLNAVSESVLESVDVPILVGKRWMDGRLRGYIGPNFIFVQKAEVTRTTSGQINANTNVGFPQTTIPPTTGTTDLRNKYVAQYLEVKDFTYAVELGAGYSLLNGLDIDVRYAVPVGGIYKDTKITGFLGIATVSLAFKVF</sequence>
<keyword evidence="1" id="KW-0732">Signal</keyword>
<dbReference type="InterPro" id="IPR025665">
    <property type="entry name" value="Beta-barrel_OMP_2"/>
</dbReference>
<accession>A0A927GBE7</accession>
<dbReference type="RefSeq" id="WP_191037167.1">
    <property type="nucleotide sequence ID" value="NZ_JACXAA010000001.1"/>
</dbReference>
<protein>
    <submittedName>
        <fullName evidence="3">Outer membrane beta-barrel protein</fullName>
    </submittedName>
</protein>
<feature type="domain" description="Outer membrane protein beta-barrel" evidence="2">
    <location>
        <begin position="21"/>
        <end position="241"/>
    </location>
</feature>
<dbReference type="Pfam" id="PF13568">
    <property type="entry name" value="OMP_b-brl_2"/>
    <property type="match status" value="1"/>
</dbReference>
<evidence type="ECO:0000256" key="1">
    <source>
        <dbReference type="SAM" id="SignalP"/>
    </source>
</evidence>
<organism evidence="3 4">
    <name type="scientific">Spirosoma validum</name>
    <dbReference type="NCBI Taxonomy" id="2771355"/>
    <lineage>
        <taxon>Bacteria</taxon>
        <taxon>Pseudomonadati</taxon>
        <taxon>Bacteroidota</taxon>
        <taxon>Cytophagia</taxon>
        <taxon>Cytophagales</taxon>
        <taxon>Cytophagaceae</taxon>
        <taxon>Spirosoma</taxon>
    </lineage>
</organism>
<comment type="caution">
    <text evidence="3">The sequence shown here is derived from an EMBL/GenBank/DDBJ whole genome shotgun (WGS) entry which is preliminary data.</text>
</comment>
<keyword evidence="4" id="KW-1185">Reference proteome</keyword>
<feature type="chain" id="PRO_5037045504" evidence="1">
    <location>
        <begin position="22"/>
        <end position="266"/>
    </location>
</feature>
<name>A0A927GBE7_9BACT</name>
<proteinExistence type="predicted"/>
<dbReference type="EMBL" id="JACXAA010000001">
    <property type="protein sequence ID" value="MBD2751524.1"/>
    <property type="molecule type" value="Genomic_DNA"/>
</dbReference>
<dbReference type="AlphaFoldDB" id="A0A927GBE7"/>
<feature type="signal peptide" evidence="1">
    <location>
        <begin position="1"/>
        <end position="21"/>
    </location>
</feature>
<evidence type="ECO:0000313" key="3">
    <source>
        <dbReference type="EMBL" id="MBD2751524.1"/>
    </source>
</evidence>
<dbReference type="Proteomes" id="UP000653797">
    <property type="component" value="Unassembled WGS sequence"/>
</dbReference>
<evidence type="ECO:0000259" key="2">
    <source>
        <dbReference type="Pfam" id="PF13568"/>
    </source>
</evidence>